<dbReference type="AlphaFoldDB" id="A0A0C9ZV57"/>
<accession>A0A0C9ZV57</accession>
<organism evidence="1 2">
    <name type="scientific">Suillus luteus UH-Slu-Lm8-n1</name>
    <dbReference type="NCBI Taxonomy" id="930992"/>
    <lineage>
        <taxon>Eukaryota</taxon>
        <taxon>Fungi</taxon>
        <taxon>Dikarya</taxon>
        <taxon>Basidiomycota</taxon>
        <taxon>Agaricomycotina</taxon>
        <taxon>Agaricomycetes</taxon>
        <taxon>Agaricomycetidae</taxon>
        <taxon>Boletales</taxon>
        <taxon>Suillineae</taxon>
        <taxon>Suillaceae</taxon>
        <taxon>Suillus</taxon>
    </lineage>
</organism>
<dbReference type="Gene3D" id="2.60.120.10">
    <property type="entry name" value="Jelly Rolls"/>
    <property type="match status" value="1"/>
</dbReference>
<dbReference type="STRING" id="930992.A0A0C9ZV57"/>
<reference evidence="2" key="2">
    <citation type="submission" date="2015-01" db="EMBL/GenBank/DDBJ databases">
        <title>Evolutionary Origins and Diversification of the Mycorrhizal Mutualists.</title>
        <authorList>
            <consortium name="DOE Joint Genome Institute"/>
            <consortium name="Mycorrhizal Genomics Consortium"/>
            <person name="Kohler A."/>
            <person name="Kuo A."/>
            <person name="Nagy L.G."/>
            <person name="Floudas D."/>
            <person name="Copeland A."/>
            <person name="Barry K.W."/>
            <person name="Cichocki N."/>
            <person name="Veneault-Fourrey C."/>
            <person name="LaButti K."/>
            <person name="Lindquist E.A."/>
            <person name="Lipzen A."/>
            <person name="Lundell T."/>
            <person name="Morin E."/>
            <person name="Murat C."/>
            <person name="Riley R."/>
            <person name="Ohm R."/>
            <person name="Sun H."/>
            <person name="Tunlid A."/>
            <person name="Henrissat B."/>
            <person name="Grigoriev I.V."/>
            <person name="Hibbett D.S."/>
            <person name="Martin F."/>
        </authorList>
    </citation>
    <scope>NUCLEOTIDE SEQUENCE [LARGE SCALE GENOMIC DNA]</scope>
    <source>
        <strain evidence="2">UH-Slu-Lm8-n1</strain>
    </source>
</reference>
<dbReference type="InParanoid" id="A0A0C9ZV57"/>
<reference evidence="1 2" key="1">
    <citation type="submission" date="2014-04" db="EMBL/GenBank/DDBJ databases">
        <authorList>
            <consortium name="DOE Joint Genome Institute"/>
            <person name="Kuo A."/>
            <person name="Ruytinx J."/>
            <person name="Rineau F."/>
            <person name="Colpaert J."/>
            <person name="Kohler A."/>
            <person name="Nagy L.G."/>
            <person name="Floudas D."/>
            <person name="Copeland A."/>
            <person name="Barry K.W."/>
            <person name="Cichocki N."/>
            <person name="Veneault-Fourrey C."/>
            <person name="LaButti K."/>
            <person name="Lindquist E.A."/>
            <person name="Lipzen A."/>
            <person name="Lundell T."/>
            <person name="Morin E."/>
            <person name="Murat C."/>
            <person name="Sun H."/>
            <person name="Tunlid A."/>
            <person name="Henrissat B."/>
            <person name="Grigoriev I.V."/>
            <person name="Hibbett D.S."/>
            <person name="Martin F."/>
            <person name="Nordberg H.P."/>
            <person name="Cantor M.N."/>
            <person name="Hua S.X."/>
        </authorList>
    </citation>
    <scope>NUCLEOTIDE SEQUENCE [LARGE SCALE GENOMIC DNA]</scope>
    <source>
        <strain evidence="1 2">UH-Slu-Lm8-n1</strain>
    </source>
</reference>
<dbReference type="EMBL" id="KN835976">
    <property type="protein sequence ID" value="KIK33291.1"/>
    <property type="molecule type" value="Genomic_DNA"/>
</dbReference>
<dbReference type="OrthoDB" id="3248652at2759"/>
<sequence length="100" mass="11699">MNADEWSFSIRSCARVTVFTGDGNTGTLGYQPRDVPRSFGQYVESIWDEEVEMLEVFCAPKHENFPLKHLNLQDNEDSRRWKFMKALRKRSEEESVKPAK</sequence>
<keyword evidence="2" id="KW-1185">Reference proteome</keyword>
<dbReference type="Proteomes" id="UP000054485">
    <property type="component" value="Unassembled WGS sequence"/>
</dbReference>
<dbReference type="HOGENOM" id="CLU_2307930_0_0_1"/>
<evidence type="ECO:0000313" key="1">
    <source>
        <dbReference type="EMBL" id="KIK33291.1"/>
    </source>
</evidence>
<name>A0A0C9ZV57_9AGAM</name>
<dbReference type="InterPro" id="IPR014710">
    <property type="entry name" value="RmlC-like_jellyroll"/>
</dbReference>
<protein>
    <submittedName>
        <fullName evidence="1">Uncharacterized protein</fullName>
    </submittedName>
</protein>
<evidence type="ECO:0000313" key="2">
    <source>
        <dbReference type="Proteomes" id="UP000054485"/>
    </source>
</evidence>
<gene>
    <name evidence="1" type="ORF">CY34DRAFT_99854</name>
</gene>
<proteinExistence type="predicted"/>